<dbReference type="EMBL" id="LR796943">
    <property type="protein sequence ID" value="CAB4176712.1"/>
    <property type="molecule type" value="Genomic_DNA"/>
</dbReference>
<sequence length="82" mass="9134">MGRVKYDAPKNSRDGYALAIRELREKHLHPQIADIQSSTETEPAVLMIVNGGEPVYVTLTPRMIAKLSIQISHELAKLVEHG</sequence>
<protein>
    <submittedName>
        <fullName evidence="1">Uncharacterized protein</fullName>
    </submittedName>
</protein>
<evidence type="ECO:0000313" key="2">
    <source>
        <dbReference type="EMBL" id="CAB4210969.1"/>
    </source>
</evidence>
<accession>A0A6J5Q000</accession>
<dbReference type="EMBL" id="LR797536">
    <property type="protein sequence ID" value="CAB4223386.1"/>
    <property type="molecule type" value="Genomic_DNA"/>
</dbReference>
<dbReference type="EMBL" id="LR797367">
    <property type="protein sequence ID" value="CAB4210969.1"/>
    <property type="molecule type" value="Genomic_DNA"/>
</dbReference>
<reference evidence="1" key="1">
    <citation type="submission" date="2020-05" db="EMBL/GenBank/DDBJ databases">
        <authorList>
            <person name="Chiriac C."/>
            <person name="Salcher M."/>
            <person name="Ghai R."/>
            <person name="Kavagutti S V."/>
        </authorList>
    </citation>
    <scope>NUCLEOTIDE SEQUENCE</scope>
</reference>
<organism evidence="1">
    <name type="scientific">uncultured Caudovirales phage</name>
    <dbReference type="NCBI Taxonomy" id="2100421"/>
    <lineage>
        <taxon>Viruses</taxon>
        <taxon>Duplodnaviria</taxon>
        <taxon>Heunggongvirae</taxon>
        <taxon>Uroviricota</taxon>
        <taxon>Caudoviricetes</taxon>
        <taxon>Peduoviridae</taxon>
        <taxon>Maltschvirus</taxon>
        <taxon>Maltschvirus maltsch</taxon>
    </lineage>
</organism>
<evidence type="ECO:0000313" key="3">
    <source>
        <dbReference type="EMBL" id="CAB4223386.1"/>
    </source>
</evidence>
<name>A0A6J5Q000_9CAUD</name>
<gene>
    <name evidence="2" type="ORF">UFOVP1425_57</name>
    <name evidence="3" type="ORF">UFOVP1672_35</name>
    <name evidence="1" type="ORF">UFOVP988_57</name>
</gene>
<evidence type="ECO:0000313" key="1">
    <source>
        <dbReference type="EMBL" id="CAB4176712.1"/>
    </source>
</evidence>
<proteinExistence type="predicted"/>